<keyword evidence="6" id="KW-1185">Reference proteome</keyword>
<keyword evidence="3" id="KW-0285">Flavoprotein</keyword>
<organism evidence="5 6">
    <name type="scientific">Ascoidea rubescens DSM 1968</name>
    <dbReference type="NCBI Taxonomy" id="1344418"/>
    <lineage>
        <taxon>Eukaryota</taxon>
        <taxon>Fungi</taxon>
        <taxon>Dikarya</taxon>
        <taxon>Ascomycota</taxon>
        <taxon>Saccharomycotina</taxon>
        <taxon>Saccharomycetes</taxon>
        <taxon>Ascoideaceae</taxon>
        <taxon>Ascoidea</taxon>
    </lineage>
</organism>
<evidence type="ECO:0000256" key="3">
    <source>
        <dbReference type="ARBA" id="ARBA00022643"/>
    </source>
</evidence>
<dbReference type="OrthoDB" id="276546at2759"/>
<dbReference type="CDD" id="cd02933">
    <property type="entry name" value="OYE_like_FMN"/>
    <property type="match status" value="1"/>
</dbReference>
<dbReference type="InParanoid" id="A0A1D2VB82"/>
<accession>A0A1D2VB82</accession>
<dbReference type="InterPro" id="IPR013785">
    <property type="entry name" value="Aldolase_TIM"/>
</dbReference>
<dbReference type="SUPFAM" id="SSF51395">
    <property type="entry name" value="FMN-linked oxidoreductases"/>
    <property type="match status" value="1"/>
</dbReference>
<reference evidence="6" key="1">
    <citation type="submission" date="2016-05" db="EMBL/GenBank/DDBJ databases">
        <title>Comparative genomics of biotechnologically important yeasts.</title>
        <authorList>
            <consortium name="DOE Joint Genome Institute"/>
            <person name="Riley R."/>
            <person name="Haridas S."/>
            <person name="Wolfe K.H."/>
            <person name="Lopes M.R."/>
            <person name="Hittinger C.T."/>
            <person name="Goker M."/>
            <person name="Salamov A."/>
            <person name="Wisecaver J."/>
            <person name="Long T.M."/>
            <person name="Aerts A.L."/>
            <person name="Barry K."/>
            <person name="Choi C."/>
            <person name="Clum A."/>
            <person name="Coughlan A.Y."/>
            <person name="Deshpande S."/>
            <person name="Douglass A.P."/>
            <person name="Hanson S.J."/>
            <person name="Klenk H.-P."/>
            <person name="Labutti K."/>
            <person name="Lapidus A."/>
            <person name="Lindquist E."/>
            <person name="Lipzen A."/>
            <person name="Meier-Kolthoff J.P."/>
            <person name="Ohm R.A."/>
            <person name="Otillar R.P."/>
            <person name="Pangilinan J."/>
            <person name="Peng Y."/>
            <person name="Rokas A."/>
            <person name="Rosa C.A."/>
            <person name="Scheuner C."/>
            <person name="Sibirny A.A."/>
            <person name="Slot J.C."/>
            <person name="Stielow J.B."/>
            <person name="Sun H."/>
            <person name="Kurtzman C.P."/>
            <person name="Blackwell M."/>
            <person name="Grigoriev I.V."/>
            <person name="Jeffries T.W."/>
        </authorList>
    </citation>
    <scope>NUCLEOTIDE SEQUENCE [LARGE SCALE GENOMIC DNA]</scope>
    <source>
        <strain evidence="6">DSM 1968</strain>
    </source>
</reference>
<dbReference type="PANTHER" id="PTHR22893:SF91">
    <property type="entry name" value="NADPH DEHYDROGENASE 2-RELATED"/>
    <property type="match status" value="1"/>
</dbReference>
<name>A0A1D2VB82_9ASCO</name>
<comment type="similarity">
    <text evidence="2">Belongs to the NADH:flavin oxidoreductase/NADH oxidase family.</text>
</comment>
<evidence type="ECO:0000313" key="6">
    <source>
        <dbReference type="Proteomes" id="UP000095038"/>
    </source>
</evidence>
<evidence type="ECO:0000256" key="2">
    <source>
        <dbReference type="ARBA" id="ARBA00005979"/>
    </source>
</evidence>
<dbReference type="GO" id="GO:0003959">
    <property type="term" value="F:NADPH dehydrogenase activity"/>
    <property type="evidence" value="ECO:0007669"/>
    <property type="project" value="TreeGrafter"/>
</dbReference>
<dbReference type="STRING" id="1344418.A0A1D2VB82"/>
<comment type="cofactor">
    <cofactor evidence="1">
        <name>FMN</name>
        <dbReference type="ChEBI" id="CHEBI:58210"/>
    </cofactor>
</comment>
<feature type="domain" description="NADH:flavin oxidoreductase/NADH oxidase N-terminal" evidence="4">
    <location>
        <begin position="8"/>
        <end position="362"/>
    </location>
</feature>
<protein>
    <submittedName>
        <fullName evidence="5">NADH:flavin oxidoreductase/NADH oxidase</fullName>
    </submittedName>
</protein>
<evidence type="ECO:0000259" key="4">
    <source>
        <dbReference type="Pfam" id="PF00724"/>
    </source>
</evidence>
<dbReference type="FunCoup" id="A0A1D2VB82">
    <property type="interactions" value="845"/>
</dbReference>
<dbReference type="InterPro" id="IPR045247">
    <property type="entry name" value="Oye-like"/>
</dbReference>
<dbReference type="Pfam" id="PF00724">
    <property type="entry name" value="Oxidored_FMN"/>
    <property type="match status" value="1"/>
</dbReference>
<sequence>MLSLISTNLFKPVAISENIELSHRLVHAPLTRYRASKKHVPTDLMLQYYDDRSKTPGSLVIMEATFISPKAGGYDNVPGIWSKNQIDAWKLITNKVHQNGSFASLQLWALGRQAKPDVLANENQKFVSSSSDIYINDLDRELAEKLDNPLTGLTLSEIDQWIQDYAQAAQNAIDAGFDVVEIHAAHGYLIDQFVQKTANQRTDEYGGSIENRSKFLLNIVDAIIDKISDAKKVAIRLSPWAQHGGMKGTFSDLHPIATFGYVISELQKRADNGNQLAYISIVEPRASGNQTVSDEIASLGDNQWIYHIWKGIIIRAGTYTSDSPKYSNIIKDVQNNNRTLIAIGRHFVSNPDLVQRLKNGWPLTDYDRSTFYIIESNFGYNDWPIYGDTPTHRDNQFSNKTAVPLA</sequence>
<evidence type="ECO:0000313" key="5">
    <source>
        <dbReference type="EMBL" id="ODV58954.1"/>
    </source>
</evidence>
<keyword evidence="3" id="KW-0288">FMN</keyword>
<dbReference type="PANTHER" id="PTHR22893">
    <property type="entry name" value="NADH OXIDOREDUCTASE-RELATED"/>
    <property type="match status" value="1"/>
</dbReference>
<dbReference type="Gene3D" id="3.20.20.70">
    <property type="entry name" value="Aldolase class I"/>
    <property type="match status" value="1"/>
</dbReference>
<dbReference type="AlphaFoldDB" id="A0A1D2VB82"/>
<dbReference type="RefSeq" id="XP_020045261.1">
    <property type="nucleotide sequence ID" value="XM_020193844.1"/>
</dbReference>
<gene>
    <name evidence="5" type="ORF">ASCRUDRAFT_77388</name>
</gene>
<dbReference type="GO" id="GO:0006915">
    <property type="term" value="P:apoptotic process"/>
    <property type="evidence" value="ECO:0007669"/>
    <property type="project" value="UniProtKB-ARBA"/>
</dbReference>
<dbReference type="Proteomes" id="UP000095038">
    <property type="component" value="Unassembled WGS sequence"/>
</dbReference>
<dbReference type="FunFam" id="3.20.20.70:FF:000138">
    <property type="entry name" value="NADPH dehydrogenase 1"/>
    <property type="match status" value="1"/>
</dbReference>
<dbReference type="InterPro" id="IPR001155">
    <property type="entry name" value="OxRdtase_FMN_N"/>
</dbReference>
<dbReference type="GeneID" id="30967480"/>
<dbReference type="EMBL" id="KV454488">
    <property type="protein sequence ID" value="ODV58954.1"/>
    <property type="molecule type" value="Genomic_DNA"/>
</dbReference>
<evidence type="ECO:0000256" key="1">
    <source>
        <dbReference type="ARBA" id="ARBA00001917"/>
    </source>
</evidence>
<proteinExistence type="inferred from homology"/>
<dbReference type="GO" id="GO:0010181">
    <property type="term" value="F:FMN binding"/>
    <property type="evidence" value="ECO:0007669"/>
    <property type="project" value="InterPro"/>
</dbReference>